<reference evidence="2 3" key="1">
    <citation type="submission" date="2016-10" db="EMBL/GenBank/DDBJ databases">
        <title>Arsenicibacter rosenii gen. nov., sp. nov., an efficient arsenic-methylating bacterium isolated from an arsenic-contaminated paddy soil.</title>
        <authorList>
            <person name="Huang K."/>
        </authorList>
    </citation>
    <scope>NUCLEOTIDE SEQUENCE [LARGE SCALE GENOMIC DNA]</scope>
    <source>
        <strain evidence="2 3">SM-1</strain>
    </source>
</reference>
<evidence type="ECO:0000259" key="1">
    <source>
        <dbReference type="Pfam" id="PF18962"/>
    </source>
</evidence>
<feature type="domain" description="Secretion system C-terminal sorting" evidence="1">
    <location>
        <begin position="544"/>
        <end position="612"/>
    </location>
</feature>
<proteinExistence type="predicted"/>
<accession>A0A1S2VCW7</accession>
<sequence>MIEHLTYSAFLFNLVCRRAGQGFFVCFFALATTLSQAQTTGQVVQLPFFDDFSTVVNNRPDPKLWQSSSVYINNTMGINHPSVNVATFDGLAPNGLPYTLTDRFAAGSNDTLQSQPVNLGGLVPADSVYLSFYWQIRGLGELPDEDDTLKLEMRNNLGVWETVWYQYGGRPDNNFRQAFVSIRATKFLYGTFQFRFRAIGRSSGAYDTWNIDYIYLNSKRTLTDRYIRDIATRQAVGPSFLKRYTAMPLHQYLINPAAETADSIRTDIVNLFNNFNFTSFRFTTQELISGRLIQDTQTQSRLIPSLRSQTLSVPLTPATGSFAAGKVVLKHKFDVLTTDDQNPSIPTVNLRRNDTISAITVLDNYYAYDDGTAEGATQIGRLERWAVRFILNKADRMSGIYAYIMPFNEDQTGQSFTIRVYANDKGKPGTELYYKSFPMQYPPARNGFVEFRFDRLVALTDTFFVGYQQISEDDISRLRLGLDKNSPFGAELFYRAGPGTDWVQNLKTSQLAITGAFMIRPIIGGQGGTVVLENPEEEATALKVYPNPTSGRIMWKNKAIKKLELFDLNGRPIHVIEPASGQQTADLPGLPTGLYLLRLSDSQRTAVQRLLIN</sequence>
<dbReference type="RefSeq" id="WP_071505785.1">
    <property type="nucleotide sequence ID" value="NZ_MORL01000021.1"/>
</dbReference>
<organism evidence="2 3">
    <name type="scientific">Arsenicibacter rosenii</name>
    <dbReference type="NCBI Taxonomy" id="1750698"/>
    <lineage>
        <taxon>Bacteria</taxon>
        <taxon>Pseudomonadati</taxon>
        <taxon>Bacteroidota</taxon>
        <taxon>Cytophagia</taxon>
        <taxon>Cytophagales</taxon>
        <taxon>Spirosomataceae</taxon>
        <taxon>Arsenicibacter</taxon>
    </lineage>
</organism>
<gene>
    <name evidence="2" type="ORF">BLX24_24095</name>
</gene>
<dbReference type="AlphaFoldDB" id="A0A1S2VCW7"/>
<evidence type="ECO:0000313" key="2">
    <source>
        <dbReference type="EMBL" id="OIN56554.1"/>
    </source>
</evidence>
<dbReference type="Gene3D" id="2.60.120.260">
    <property type="entry name" value="Galactose-binding domain-like"/>
    <property type="match status" value="1"/>
</dbReference>
<evidence type="ECO:0000313" key="3">
    <source>
        <dbReference type="Proteomes" id="UP000181790"/>
    </source>
</evidence>
<dbReference type="OrthoDB" id="1488838at2"/>
<dbReference type="Pfam" id="PF18962">
    <property type="entry name" value="Por_Secre_tail"/>
    <property type="match status" value="1"/>
</dbReference>
<name>A0A1S2VCW7_9BACT</name>
<dbReference type="EMBL" id="MORL01000021">
    <property type="protein sequence ID" value="OIN56554.1"/>
    <property type="molecule type" value="Genomic_DNA"/>
</dbReference>
<comment type="caution">
    <text evidence="2">The sequence shown here is derived from an EMBL/GenBank/DDBJ whole genome shotgun (WGS) entry which is preliminary data.</text>
</comment>
<dbReference type="NCBIfam" id="TIGR04183">
    <property type="entry name" value="Por_Secre_tail"/>
    <property type="match status" value="1"/>
</dbReference>
<protein>
    <recommendedName>
        <fullName evidence="1">Secretion system C-terminal sorting domain-containing protein</fullName>
    </recommendedName>
</protein>
<dbReference type="InterPro" id="IPR026444">
    <property type="entry name" value="Secre_tail"/>
</dbReference>
<keyword evidence="3" id="KW-1185">Reference proteome</keyword>
<dbReference type="Proteomes" id="UP000181790">
    <property type="component" value="Unassembled WGS sequence"/>
</dbReference>